<dbReference type="Proteomes" id="UP001230466">
    <property type="component" value="Unassembled WGS sequence"/>
</dbReference>
<reference evidence="2" key="1">
    <citation type="journal article" date="2023" name="Front. Microbiol.">
        <title>Phylogeography and host specificity of Pasteurellaceae pathogenic to sea-farmed fish in the north-east Atlantic.</title>
        <authorList>
            <person name="Gulla S."/>
            <person name="Colquhoun D.J."/>
            <person name="Olsen A.B."/>
            <person name="Spilsberg B."/>
            <person name="Lagesen K."/>
            <person name="Aakesson C.P."/>
            <person name="Strom S."/>
            <person name="Manji F."/>
            <person name="Birkbeck T.H."/>
            <person name="Nilsen H.K."/>
        </authorList>
    </citation>
    <scope>NUCLEOTIDE SEQUENCE</scope>
    <source>
        <strain evidence="2">VIB1234</strain>
    </source>
</reference>
<dbReference type="EMBL" id="JASAYJ010000006">
    <property type="protein sequence ID" value="MDP8186964.1"/>
    <property type="molecule type" value="Genomic_DNA"/>
</dbReference>
<keyword evidence="1" id="KW-0472">Membrane</keyword>
<evidence type="ECO:0000313" key="3">
    <source>
        <dbReference type="Proteomes" id="UP001230466"/>
    </source>
</evidence>
<keyword evidence="1" id="KW-0812">Transmembrane</keyword>
<evidence type="ECO:0000313" key="2">
    <source>
        <dbReference type="EMBL" id="MDP8186964.1"/>
    </source>
</evidence>
<organism evidence="2 3">
    <name type="scientific">Pasteurella atlantica</name>
    <dbReference type="NCBI Taxonomy" id="2827233"/>
    <lineage>
        <taxon>Bacteria</taxon>
        <taxon>Pseudomonadati</taxon>
        <taxon>Pseudomonadota</taxon>
        <taxon>Gammaproteobacteria</taxon>
        <taxon>Pasteurellales</taxon>
        <taxon>Pasteurellaceae</taxon>
        <taxon>Pasteurella</taxon>
    </lineage>
</organism>
<comment type="caution">
    <text evidence="2">The sequence shown here is derived from an EMBL/GenBank/DDBJ whole genome shotgun (WGS) entry which is preliminary data.</text>
</comment>
<feature type="transmembrane region" description="Helical" evidence="1">
    <location>
        <begin position="20"/>
        <end position="45"/>
    </location>
</feature>
<dbReference type="AlphaFoldDB" id="A0AAW8CKU0"/>
<name>A0AAW8CKU0_9PAST</name>
<gene>
    <name evidence="2" type="ORF">QJU78_04130</name>
</gene>
<evidence type="ECO:0000256" key="1">
    <source>
        <dbReference type="SAM" id="Phobius"/>
    </source>
</evidence>
<proteinExistence type="predicted"/>
<dbReference type="InterPro" id="IPR032118">
    <property type="entry name" value="Phage_holin_HP1"/>
</dbReference>
<accession>A0AAW8CKU0</accession>
<dbReference type="Pfam" id="PF16080">
    <property type="entry name" value="Phage_holin_2_3"/>
    <property type="match status" value="1"/>
</dbReference>
<protein>
    <submittedName>
        <fullName evidence="2">HP1 family phage holin</fullName>
    </submittedName>
</protein>
<keyword evidence="1" id="KW-1133">Transmembrane helix</keyword>
<dbReference type="RefSeq" id="WP_229577227.1">
    <property type="nucleotide sequence ID" value="NZ_JAGRQI010000019.1"/>
</dbReference>
<sequence>MFKETVKNIPIESQICAWVTAFFGAFTLSEWAILIGIIVTVLGFFRESRYKKRMIILEEIRAGLRDKKGRLINEDEKP</sequence>